<name>A0A7X3MJ22_9FIRM</name>
<sequence>MMFNLSVFDCLAKEEREIYNQYRAINKSDEKQKTKEELLNSVSSYPDVREIAKKSLFYKNNEPIISKLIAGFENECVRLSESLVYDEKNPKEIPLIKEIIILDCPGTSEKDEHSWHEILLKQLIDKGVLINGEKYKVYSSSANQMKKRQVCLMQEDFLKNNQKRLMCGLTLEIINQNGGCNTGKYLAYTSLIFSKSVEPSIDIDINEILVLPEFETDVIERVNYLDMESHTIEERTMPVPINHMDGAGIFLPGVFPQSCQIRGGWIKGAVFPFNFRQFIIEKQEKGIAKDIIKDVWGNEISVNYIRDKIKMILNGSQLKMWKFYKSWEDYKEAFEGNGLKICINNTMHYPNNEDPIVLSAYQFYQTIPRENVTDEKIKDLSKLTIEKINDAKINPDTALEIMGADMDEIDGLDPFYASIKAYPQMLQDSFVRKRIDKKIQSERKKAMSGRPYIKGYYNYICPDLYAACEYWFCGTEEPEGLIPKNHIYNALYCEKEDVTEVCCLRSPHLSDCEHGIRLLEKSDECKKWFIGMDTVISTHDLLTKILQCDVDGDELLLTPDRAFIDLLDRKKLPLYYEMKKAEPSEVNDQNIYDCLMRSFKNERIGDISNVMTKYLNMAYEIDVDFVRILTAYNNFCIDNPKSQYMPSLGKYQGMYHEWLEREYPYFFKYAKDKRTDKCCDNKKINNRSNVNRISKYIGDNTKSNKGNIWVNPVDGKDFNPVYFQDVDFKVDRSSDTYKALRDKLMKLKIKDTEKFRKRLREKYNASKQSKNLGYDVYYFHCYSILKNVVKEKYDISEKIGFRRKTALYLIDIEYFQEENRDSDKSILWSCFGDILYENLLYNLRHKPEKLFQVKRNAYKKSEEKENMINDMVKAVQKEMLDEYAVPIMDYEYSWISNLSCRKGCETDRYLLYLLLVLYKRKKKYLDGLEDQESITDDNLNHFKIYNNARYQKITRTTIDRWIGRTIAKKGLERFVKKGLVKIIYGMDYDKIYLYLPENYPLDNEDPDYQPEELFWVNDSNPMIDYYMYSKEAKVKTCAVCQKKFIVVGGNFKTCSPKCSRINELRNKNKQ</sequence>
<evidence type="ECO:0000313" key="3">
    <source>
        <dbReference type="Proteomes" id="UP000460412"/>
    </source>
</evidence>
<reference evidence="2 3" key="1">
    <citation type="submission" date="2019-12" db="EMBL/GenBank/DDBJ databases">
        <title>Sporaefaciens musculi gen. nov., sp. nov., a novel bacterium isolated from the caecum of an obese mouse.</title>
        <authorList>
            <person name="Rasmussen T.S."/>
            <person name="Streidl T."/>
            <person name="Hitch T.C.A."/>
            <person name="Wortmann E."/>
            <person name="Deptula P."/>
            <person name="Hansen M."/>
            <person name="Nielsen D.S."/>
            <person name="Clavel T."/>
            <person name="Vogensen F.K."/>
        </authorList>
    </citation>
    <scope>NUCLEOTIDE SEQUENCE [LARGE SCALE GENOMIC DNA]</scope>
    <source>
        <strain evidence="2 3">WCA-9-b2</strain>
    </source>
</reference>
<protein>
    <recommendedName>
        <fullName evidence="1">RDRP core domain-containing protein</fullName>
    </recommendedName>
</protein>
<dbReference type="InterPro" id="IPR057596">
    <property type="entry name" value="RDRP_core"/>
</dbReference>
<evidence type="ECO:0000313" key="2">
    <source>
        <dbReference type="EMBL" id="MXP77162.1"/>
    </source>
</evidence>
<keyword evidence="3" id="KW-1185">Reference proteome</keyword>
<organism evidence="2 3">
    <name type="scientific">Sporofaciens musculi</name>
    <dbReference type="NCBI Taxonomy" id="2681861"/>
    <lineage>
        <taxon>Bacteria</taxon>
        <taxon>Bacillati</taxon>
        <taxon>Bacillota</taxon>
        <taxon>Clostridia</taxon>
        <taxon>Lachnospirales</taxon>
        <taxon>Lachnospiraceae</taxon>
        <taxon>Sporofaciens</taxon>
    </lineage>
</organism>
<comment type="caution">
    <text evidence="2">The sequence shown here is derived from an EMBL/GenBank/DDBJ whole genome shotgun (WGS) entry which is preliminary data.</text>
</comment>
<dbReference type="GO" id="GO:0003968">
    <property type="term" value="F:RNA-directed RNA polymerase activity"/>
    <property type="evidence" value="ECO:0007669"/>
    <property type="project" value="InterPro"/>
</dbReference>
<dbReference type="AlphaFoldDB" id="A0A7X3MJ22"/>
<accession>A0A7X3MJ22</accession>
<evidence type="ECO:0000259" key="1">
    <source>
        <dbReference type="Pfam" id="PF05183"/>
    </source>
</evidence>
<dbReference type="RefSeq" id="WP_159752264.1">
    <property type="nucleotide sequence ID" value="NZ_WUQX01000001.1"/>
</dbReference>
<gene>
    <name evidence="2" type="ORF">GN277_17815</name>
</gene>
<dbReference type="Pfam" id="PF05183">
    <property type="entry name" value="RdRP"/>
    <property type="match status" value="1"/>
</dbReference>
<dbReference type="Proteomes" id="UP000460412">
    <property type="component" value="Unassembled WGS sequence"/>
</dbReference>
<feature type="domain" description="RDRP core" evidence="1">
    <location>
        <begin position="116"/>
        <end position="683"/>
    </location>
</feature>
<proteinExistence type="predicted"/>
<dbReference type="EMBL" id="WUQX01000001">
    <property type="protein sequence ID" value="MXP77162.1"/>
    <property type="molecule type" value="Genomic_DNA"/>
</dbReference>